<sequence length="100" mass="10528">MDSRTVDGGALFLDGTVVRGNVCGIVGVFVDMVVADRLGVRANLGGFVDIDATVDVTVVLVLIEGAINENYKVDFAIDGSEDGFEEMADFLGGVEGWDLL</sequence>
<accession>A0AAV7P5P2</accession>
<keyword evidence="2" id="KW-1185">Reference proteome</keyword>
<dbReference type="Proteomes" id="UP001066276">
    <property type="component" value="Chromosome 7"/>
</dbReference>
<dbReference type="AlphaFoldDB" id="A0AAV7P5P2"/>
<comment type="caution">
    <text evidence="1">The sequence shown here is derived from an EMBL/GenBank/DDBJ whole genome shotgun (WGS) entry which is preliminary data.</text>
</comment>
<reference evidence="1" key="1">
    <citation type="journal article" date="2022" name="bioRxiv">
        <title>Sequencing and chromosome-scale assembly of the giantPleurodeles waltlgenome.</title>
        <authorList>
            <person name="Brown T."/>
            <person name="Elewa A."/>
            <person name="Iarovenko S."/>
            <person name="Subramanian E."/>
            <person name="Araus A.J."/>
            <person name="Petzold A."/>
            <person name="Susuki M."/>
            <person name="Suzuki K.-i.T."/>
            <person name="Hayashi T."/>
            <person name="Toyoda A."/>
            <person name="Oliveira C."/>
            <person name="Osipova E."/>
            <person name="Leigh N.D."/>
            <person name="Simon A."/>
            <person name="Yun M.H."/>
        </authorList>
    </citation>
    <scope>NUCLEOTIDE SEQUENCE</scope>
    <source>
        <strain evidence="1">20211129_DDA</strain>
        <tissue evidence="1">Liver</tissue>
    </source>
</reference>
<dbReference type="EMBL" id="JANPWB010000011">
    <property type="protein sequence ID" value="KAJ1122469.1"/>
    <property type="molecule type" value="Genomic_DNA"/>
</dbReference>
<organism evidence="1 2">
    <name type="scientific">Pleurodeles waltl</name>
    <name type="common">Iberian ribbed newt</name>
    <dbReference type="NCBI Taxonomy" id="8319"/>
    <lineage>
        <taxon>Eukaryota</taxon>
        <taxon>Metazoa</taxon>
        <taxon>Chordata</taxon>
        <taxon>Craniata</taxon>
        <taxon>Vertebrata</taxon>
        <taxon>Euteleostomi</taxon>
        <taxon>Amphibia</taxon>
        <taxon>Batrachia</taxon>
        <taxon>Caudata</taxon>
        <taxon>Salamandroidea</taxon>
        <taxon>Salamandridae</taxon>
        <taxon>Pleurodelinae</taxon>
        <taxon>Pleurodeles</taxon>
    </lineage>
</organism>
<name>A0AAV7P5P2_PLEWA</name>
<proteinExistence type="predicted"/>
<gene>
    <name evidence="1" type="ORF">NDU88_000956</name>
</gene>
<evidence type="ECO:0000313" key="2">
    <source>
        <dbReference type="Proteomes" id="UP001066276"/>
    </source>
</evidence>
<protein>
    <submittedName>
        <fullName evidence="1">Uncharacterized protein</fullName>
    </submittedName>
</protein>
<evidence type="ECO:0000313" key="1">
    <source>
        <dbReference type="EMBL" id="KAJ1122469.1"/>
    </source>
</evidence>